<evidence type="ECO:0000313" key="2">
    <source>
        <dbReference type="EMBL" id="KAK1708426.1"/>
    </source>
</evidence>
<organism evidence="2 3">
    <name type="scientific">Glomerella acutata</name>
    <name type="common">Colletotrichum acutatum</name>
    <dbReference type="NCBI Taxonomy" id="27357"/>
    <lineage>
        <taxon>Eukaryota</taxon>
        <taxon>Fungi</taxon>
        <taxon>Dikarya</taxon>
        <taxon>Ascomycota</taxon>
        <taxon>Pezizomycotina</taxon>
        <taxon>Sordariomycetes</taxon>
        <taxon>Hypocreomycetidae</taxon>
        <taxon>Glomerellales</taxon>
        <taxon>Glomerellaceae</taxon>
        <taxon>Colletotrichum</taxon>
        <taxon>Colletotrichum acutatum species complex</taxon>
    </lineage>
</organism>
<dbReference type="Pfam" id="PF00651">
    <property type="entry name" value="BTB"/>
    <property type="match status" value="1"/>
</dbReference>
<dbReference type="RefSeq" id="XP_060358304.1">
    <property type="nucleotide sequence ID" value="XM_060514973.1"/>
</dbReference>
<gene>
    <name evidence="2" type="ORF">BDZ83DRAFT_758007</name>
</gene>
<dbReference type="Gene3D" id="3.30.710.10">
    <property type="entry name" value="Potassium Channel Kv1.1, Chain A"/>
    <property type="match status" value="1"/>
</dbReference>
<dbReference type="Proteomes" id="UP001244207">
    <property type="component" value="Unassembled WGS sequence"/>
</dbReference>
<keyword evidence="3" id="KW-1185">Reference proteome</keyword>
<protein>
    <recommendedName>
        <fullName evidence="1">BTB domain-containing protein</fullName>
    </recommendedName>
</protein>
<dbReference type="InterPro" id="IPR000210">
    <property type="entry name" value="BTB/POZ_dom"/>
</dbReference>
<feature type="domain" description="BTB" evidence="1">
    <location>
        <begin position="16"/>
        <end position="85"/>
    </location>
</feature>
<name>A0AAD8UAL3_GLOAC</name>
<dbReference type="EMBL" id="JAHMHS010000195">
    <property type="protein sequence ID" value="KAK1708426.1"/>
    <property type="molecule type" value="Genomic_DNA"/>
</dbReference>
<evidence type="ECO:0000259" key="1">
    <source>
        <dbReference type="PROSITE" id="PS50097"/>
    </source>
</evidence>
<accession>A0AAD8UAL3</accession>
<dbReference type="GeneID" id="85398871"/>
<proteinExistence type="predicted"/>
<dbReference type="SUPFAM" id="SSF54695">
    <property type="entry name" value="POZ domain"/>
    <property type="match status" value="1"/>
</dbReference>
<dbReference type="AlphaFoldDB" id="A0AAD8UAL3"/>
<reference evidence="2" key="1">
    <citation type="submission" date="2021-12" db="EMBL/GenBank/DDBJ databases">
        <title>Comparative genomics, transcriptomics and evolutionary studies reveal genomic signatures of adaptation to plant cell wall in hemibiotrophic fungi.</title>
        <authorList>
            <consortium name="DOE Joint Genome Institute"/>
            <person name="Baroncelli R."/>
            <person name="Diaz J.F."/>
            <person name="Benocci T."/>
            <person name="Peng M."/>
            <person name="Battaglia E."/>
            <person name="Haridas S."/>
            <person name="Andreopoulos W."/>
            <person name="Labutti K."/>
            <person name="Pangilinan J."/>
            <person name="Floch G.L."/>
            <person name="Makela M.R."/>
            <person name="Henrissat B."/>
            <person name="Grigoriev I.V."/>
            <person name="Crouch J.A."/>
            <person name="De Vries R.P."/>
            <person name="Sukno S.A."/>
            <person name="Thon M.R."/>
        </authorList>
    </citation>
    <scope>NUCLEOTIDE SEQUENCE</scope>
    <source>
        <strain evidence="2">CBS 112980</strain>
    </source>
</reference>
<comment type="caution">
    <text evidence="2">The sequence shown here is derived from an EMBL/GenBank/DDBJ whole genome shotgun (WGS) entry which is preliminary data.</text>
</comment>
<dbReference type="InterPro" id="IPR011333">
    <property type="entry name" value="SKP1/BTB/POZ_sf"/>
</dbReference>
<dbReference type="PROSITE" id="PS50097">
    <property type="entry name" value="BTB"/>
    <property type="match status" value="1"/>
</dbReference>
<sequence length="122" mass="13766">MARKRNIDINVIFKSRLIVFVIGENKVEYNVHEAAISGLSAPLRALVTNGMKESVEGVVAWDEIEPEVFTQLVEFAYGYDLSLHDYDMIEKPMNKNTDEVAIASRSLQQRLLVGTLQALRGR</sequence>
<evidence type="ECO:0000313" key="3">
    <source>
        <dbReference type="Proteomes" id="UP001244207"/>
    </source>
</evidence>